<protein>
    <recommendedName>
        <fullName evidence="3">RRM domain-containing protein</fullName>
    </recommendedName>
</protein>
<proteinExistence type="predicted"/>
<keyword evidence="2" id="KW-1185">Reference proteome</keyword>
<organism evidence="1 2">
    <name type="scientific">Lupinus angustifolius</name>
    <name type="common">Narrow-leaved blue lupine</name>
    <dbReference type="NCBI Taxonomy" id="3871"/>
    <lineage>
        <taxon>Eukaryota</taxon>
        <taxon>Viridiplantae</taxon>
        <taxon>Streptophyta</taxon>
        <taxon>Embryophyta</taxon>
        <taxon>Tracheophyta</taxon>
        <taxon>Spermatophyta</taxon>
        <taxon>Magnoliopsida</taxon>
        <taxon>eudicotyledons</taxon>
        <taxon>Gunneridae</taxon>
        <taxon>Pentapetalae</taxon>
        <taxon>rosids</taxon>
        <taxon>fabids</taxon>
        <taxon>Fabales</taxon>
        <taxon>Fabaceae</taxon>
        <taxon>Papilionoideae</taxon>
        <taxon>50 kb inversion clade</taxon>
        <taxon>genistoids sensu lato</taxon>
        <taxon>core genistoids</taxon>
        <taxon>Genisteae</taxon>
        <taxon>Lupinus</taxon>
    </lineage>
</organism>
<evidence type="ECO:0008006" key="3">
    <source>
        <dbReference type="Google" id="ProtNLM"/>
    </source>
</evidence>
<dbReference type="EMBL" id="CM007376">
    <property type="protein sequence ID" value="OIV95582.1"/>
    <property type="molecule type" value="Genomic_DNA"/>
</dbReference>
<dbReference type="GO" id="GO:0003676">
    <property type="term" value="F:nucleic acid binding"/>
    <property type="evidence" value="ECO:0007669"/>
    <property type="project" value="InterPro"/>
</dbReference>
<dbReference type="AlphaFoldDB" id="A0A4P1QV46"/>
<gene>
    <name evidence="1" type="ORF">TanjilG_23813</name>
</gene>
<dbReference type="Gramene" id="OIV95582">
    <property type="protein sequence ID" value="OIV95582"/>
    <property type="gene ID" value="TanjilG_23813"/>
</dbReference>
<reference evidence="1 2" key="1">
    <citation type="journal article" date="2017" name="Plant Biotechnol. J.">
        <title>A comprehensive draft genome sequence for lupin (Lupinus angustifolius), an emerging health food: insights into plant-microbe interactions and legume evolution.</title>
        <authorList>
            <person name="Hane J.K."/>
            <person name="Ming Y."/>
            <person name="Kamphuis L.G."/>
            <person name="Nelson M.N."/>
            <person name="Garg G."/>
            <person name="Atkins C.A."/>
            <person name="Bayer P.E."/>
            <person name="Bravo A."/>
            <person name="Bringans S."/>
            <person name="Cannon S."/>
            <person name="Edwards D."/>
            <person name="Foley R."/>
            <person name="Gao L.L."/>
            <person name="Harrison M.J."/>
            <person name="Huang W."/>
            <person name="Hurgobin B."/>
            <person name="Li S."/>
            <person name="Liu C.W."/>
            <person name="McGrath A."/>
            <person name="Morahan G."/>
            <person name="Murray J."/>
            <person name="Weller J."/>
            <person name="Jian J."/>
            <person name="Singh K.B."/>
        </authorList>
    </citation>
    <scope>NUCLEOTIDE SEQUENCE [LARGE SCALE GENOMIC DNA]</scope>
    <source>
        <strain evidence="2">cv. Tanjil</strain>
        <tissue evidence="1">Whole plant</tissue>
    </source>
</reference>
<dbReference type="InterPro" id="IPR035979">
    <property type="entry name" value="RBD_domain_sf"/>
</dbReference>
<name>A0A4P1QV46_LUPAN</name>
<dbReference type="Proteomes" id="UP000188354">
    <property type="component" value="Chromosome LG16"/>
</dbReference>
<accession>A0A4P1QV46</accession>
<evidence type="ECO:0000313" key="1">
    <source>
        <dbReference type="EMBL" id="OIV95582.1"/>
    </source>
</evidence>
<evidence type="ECO:0000313" key="2">
    <source>
        <dbReference type="Proteomes" id="UP000188354"/>
    </source>
</evidence>
<sequence>MRDRESRGGAERRKWGGTWRPLEDSNARNQFHGAKEGNREFLLQEKSNPFKPNRYLKFVQLNSITFFFTNIPDSHGTGEMWALFSKWGKAGEVVIPPKRDKKGNRFGFFIFTNQDRVGKLEKELANVWIGNFKRADDGVVVSDSVESEDGETWPEVNSGWGEYVGQEEDKDGVVFLRARTHMEQIRGHLVVQKLNLLYKLCSLGKVKKNKKCCRRLRRGEEPVFVANQYGMRLESEAHSDNSLVVRKNMALSMKKGKNVSPDYSSRINHVESHSPTAHVEFISPNVHVESFPRPFFSLKLQKCGFEKAHLPSK</sequence>
<dbReference type="SUPFAM" id="SSF54928">
    <property type="entry name" value="RNA-binding domain, RBD"/>
    <property type="match status" value="1"/>
</dbReference>